<protein>
    <submittedName>
        <fullName evidence="2">Uncharacterized protein</fullName>
    </submittedName>
</protein>
<evidence type="ECO:0000256" key="1">
    <source>
        <dbReference type="SAM" id="Phobius"/>
    </source>
</evidence>
<gene>
    <name evidence="2" type="ORF">GCM10011520_20200</name>
</gene>
<keyword evidence="1" id="KW-0472">Membrane</keyword>
<reference evidence="3" key="1">
    <citation type="journal article" date="2019" name="Int. J. Syst. Evol. Microbiol.">
        <title>The Global Catalogue of Microorganisms (GCM) 10K type strain sequencing project: providing services to taxonomists for standard genome sequencing and annotation.</title>
        <authorList>
            <consortium name="The Broad Institute Genomics Platform"/>
            <consortium name="The Broad Institute Genome Sequencing Center for Infectious Disease"/>
            <person name="Wu L."/>
            <person name="Ma J."/>
        </authorList>
    </citation>
    <scope>NUCLEOTIDE SEQUENCE [LARGE SCALE GENOMIC DNA]</scope>
    <source>
        <strain evidence="3">CGMCC 1.16033</strain>
    </source>
</reference>
<keyword evidence="1" id="KW-1133">Transmembrane helix</keyword>
<proteinExistence type="predicted"/>
<keyword evidence="1" id="KW-0812">Transmembrane</keyword>
<dbReference type="Proteomes" id="UP000606498">
    <property type="component" value="Unassembled WGS sequence"/>
</dbReference>
<comment type="caution">
    <text evidence="2">The sequence shown here is derived from an EMBL/GenBank/DDBJ whole genome shotgun (WGS) entry which is preliminary data.</text>
</comment>
<keyword evidence="3" id="KW-1185">Reference proteome</keyword>
<accession>A0ABQ1T1W7</accession>
<dbReference type="EMBL" id="BMKO01000004">
    <property type="protein sequence ID" value="GGE79584.1"/>
    <property type="molecule type" value="Genomic_DNA"/>
</dbReference>
<name>A0ABQ1T1W7_9GAMM</name>
<feature type="transmembrane region" description="Helical" evidence="1">
    <location>
        <begin position="6"/>
        <end position="30"/>
    </location>
</feature>
<dbReference type="RefSeq" id="WP_100145668.1">
    <property type="nucleotide sequence ID" value="NZ_BMKO01000004.1"/>
</dbReference>
<organism evidence="2 3">
    <name type="scientific">Shewanella carassii</name>
    <dbReference type="NCBI Taxonomy" id="1987584"/>
    <lineage>
        <taxon>Bacteria</taxon>
        <taxon>Pseudomonadati</taxon>
        <taxon>Pseudomonadota</taxon>
        <taxon>Gammaproteobacteria</taxon>
        <taxon>Alteromonadales</taxon>
        <taxon>Shewanellaceae</taxon>
        <taxon>Shewanella</taxon>
    </lineage>
</organism>
<evidence type="ECO:0000313" key="2">
    <source>
        <dbReference type="EMBL" id="GGE79584.1"/>
    </source>
</evidence>
<sequence length="217" mass="24477">MTGTEIIGLVASIVSLIIGGFAIWLSVTFYKMSTKNTQDLERASSNINSTVTRLEVLFEKLYADTFGMMKDTVTDMRNHVWNSSDFSRSDKTEIENSFVKLKEEINESIEALISSHGDSKKQVSAIAEQIENLVSEKIDHTAKEQSEKSWKEKEKIILSTLAKHGPMTTGNIRRLPGLEEDEAASMLFILRKNNEVIWDGSPEMFDSETIVRLPKKV</sequence>
<evidence type="ECO:0000313" key="3">
    <source>
        <dbReference type="Proteomes" id="UP000606498"/>
    </source>
</evidence>